<evidence type="ECO:0000313" key="1">
    <source>
        <dbReference type="EMBL" id="GFO45462.1"/>
    </source>
</evidence>
<comment type="caution">
    <text evidence="1">The sequence shown here is derived from an EMBL/GenBank/DDBJ whole genome shotgun (WGS) entry which is preliminary data.</text>
</comment>
<keyword evidence="2" id="KW-1185">Reference proteome</keyword>
<evidence type="ECO:0008006" key="3">
    <source>
        <dbReference type="Google" id="ProtNLM"/>
    </source>
</evidence>
<name>A0AAV4DMG1_9GAST</name>
<dbReference type="Gene3D" id="3.40.30.10">
    <property type="entry name" value="Glutaredoxin"/>
    <property type="match status" value="1"/>
</dbReference>
<evidence type="ECO:0000313" key="2">
    <source>
        <dbReference type="Proteomes" id="UP000735302"/>
    </source>
</evidence>
<proteinExistence type="predicted"/>
<dbReference type="EMBL" id="BLXT01008059">
    <property type="protein sequence ID" value="GFO45462.1"/>
    <property type="molecule type" value="Genomic_DNA"/>
</dbReference>
<gene>
    <name evidence="1" type="ORF">PoB_007196700</name>
</gene>
<accession>A0AAV4DMG1</accession>
<protein>
    <recommendedName>
        <fullName evidence="3">Glutaredoxin domain-containing protein</fullName>
    </recommendedName>
</protein>
<dbReference type="PROSITE" id="PS51354">
    <property type="entry name" value="GLUTAREDOXIN_2"/>
    <property type="match status" value="1"/>
</dbReference>
<reference evidence="1 2" key="1">
    <citation type="journal article" date="2021" name="Elife">
        <title>Chloroplast acquisition without the gene transfer in kleptoplastic sea slugs, Plakobranchus ocellatus.</title>
        <authorList>
            <person name="Maeda T."/>
            <person name="Takahashi S."/>
            <person name="Yoshida T."/>
            <person name="Shimamura S."/>
            <person name="Takaki Y."/>
            <person name="Nagai Y."/>
            <person name="Toyoda A."/>
            <person name="Suzuki Y."/>
            <person name="Arimoto A."/>
            <person name="Ishii H."/>
            <person name="Satoh N."/>
            <person name="Nishiyama T."/>
            <person name="Hasebe M."/>
            <person name="Maruyama T."/>
            <person name="Minagawa J."/>
            <person name="Obokata J."/>
            <person name="Shigenobu S."/>
        </authorList>
    </citation>
    <scope>NUCLEOTIDE SEQUENCE [LARGE SCALE GENOMIC DNA]</scope>
</reference>
<dbReference type="SUPFAM" id="SSF52833">
    <property type="entry name" value="Thioredoxin-like"/>
    <property type="match status" value="1"/>
</dbReference>
<organism evidence="1 2">
    <name type="scientific">Plakobranchus ocellatus</name>
    <dbReference type="NCBI Taxonomy" id="259542"/>
    <lineage>
        <taxon>Eukaryota</taxon>
        <taxon>Metazoa</taxon>
        <taxon>Spiralia</taxon>
        <taxon>Lophotrochozoa</taxon>
        <taxon>Mollusca</taxon>
        <taxon>Gastropoda</taxon>
        <taxon>Heterobranchia</taxon>
        <taxon>Euthyneura</taxon>
        <taxon>Panpulmonata</taxon>
        <taxon>Sacoglossa</taxon>
        <taxon>Placobranchoidea</taxon>
        <taxon>Plakobranchidae</taxon>
        <taxon>Plakobranchus</taxon>
    </lineage>
</organism>
<dbReference type="AlphaFoldDB" id="A0AAV4DMG1"/>
<dbReference type="InterPro" id="IPR036249">
    <property type="entry name" value="Thioredoxin-like_sf"/>
</dbReference>
<dbReference type="Proteomes" id="UP000735302">
    <property type="component" value="Unassembled WGS sequence"/>
</dbReference>
<sequence length="253" mass="28977">MRHNAHCEVSGATNMKRFPSGLSSWGTTHEQVYNYKQSSCDVHVEDAPMCARNKSCMLRAGKVSAYTAQQRRNNSELGREYAEHTYQAKKSSEKWMVILYTSSEDSFDQLTTFRCMLVRLLLQHHHIVFEERDISLPQFQAEFQDRLAGDKLNVPQVFMHGFNIGGYRTMYAIHKLDVAQNIFGKFILTPSGYAEWMFNKDSKMASLSLDGLLGQFNYEAPKQKVVEVQGQGGYDHLRLQGSVVNMEVPRWSS</sequence>